<evidence type="ECO:0000256" key="1">
    <source>
        <dbReference type="ARBA" id="ARBA00023125"/>
    </source>
</evidence>
<proteinExistence type="predicted"/>
<reference evidence="5" key="1">
    <citation type="submission" date="2017-09" db="EMBL/GenBank/DDBJ databases">
        <authorList>
            <person name="Varghese N."/>
            <person name="Submissions S."/>
        </authorList>
    </citation>
    <scope>NUCLEOTIDE SEQUENCE [LARGE SCALE GENOMIC DNA]</scope>
    <source>
        <strain evidence="5">DSM 45537</strain>
    </source>
</reference>
<dbReference type="GO" id="GO:0003700">
    <property type="term" value="F:DNA-binding transcription factor activity"/>
    <property type="evidence" value="ECO:0007669"/>
    <property type="project" value="TreeGrafter"/>
</dbReference>
<gene>
    <name evidence="4" type="ORF">SAMN04244553_0867</name>
</gene>
<sequence>MTDTADRRTRLADAAVETLARTGMRGLTHRAVDQAAGLPEGSCSNCFRTRQALLEATVERLAERDAAELALPVPAVPDPDELSTLLADIIERWLTTDRDRMLARYELALESTRRPELRKALRDSGARFRTMATELFAALGAPDPARRANAFVGCLDGVIFDRLAGAGGGEPDRQQLAETVRILFRGFLA</sequence>
<name>A0A285KWE7_9NOCA</name>
<evidence type="ECO:0000259" key="3">
    <source>
        <dbReference type="PROSITE" id="PS50977"/>
    </source>
</evidence>
<accession>A0A285KWE7</accession>
<dbReference type="EMBL" id="OBEG01000001">
    <property type="protein sequence ID" value="SNY76959.1"/>
    <property type="molecule type" value="Genomic_DNA"/>
</dbReference>
<dbReference type="RefSeq" id="WP_097243717.1">
    <property type="nucleotide sequence ID" value="NZ_OBEG01000001.1"/>
</dbReference>
<keyword evidence="5" id="KW-1185">Reference proteome</keyword>
<dbReference type="InterPro" id="IPR001647">
    <property type="entry name" value="HTH_TetR"/>
</dbReference>
<dbReference type="AlphaFoldDB" id="A0A285KWE7"/>
<dbReference type="PANTHER" id="PTHR30055:SF231">
    <property type="entry name" value="TRANSCRIPTIONAL REGULATORY PROTEIN (PROBABLY DEOR-FAMILY)-RELATED"/>
    <property type="match status" value="1"/>
</dbReference>
<evidence type="ECO:0000313" key="5">
    <source>
        <dbReference type="Proteomes" id="UP000219565"/>
    </source>
</evidence>
<feature type="domain" description="HTH tetR-type" evidence="3">
    <location>
        <begin position="5"/>
        <end position="65"/>
    </location>
</feature>
<dbReference type="OrthoDB" id="7506349at2"/>
<evidence type="ECO:0000313" key="4">
    <source>
        <dbReference type="EMBL" id="SNY76959.1"/>
    </source>
</evidence>
<dbReference type="InterPro" id="IPR009057">
    <property type="entry name" value="Homeodomain-like_sf"/>
</dbReference>
<dbReference type="Proteomes" id="UP000219565">
    <property type="component" value="Unassembled WGS sequence"/>
</dbReference>
<dbReference type="InterPro" id="IPR050109">
    <property type="entry name" value="HTH-type_TetR-like_transc_reg"/>
</dbReference>
<dbReference type="SUPFAM" id="SSF48498">
    <property type="entry name" value="Tetracyclin repressor-like, C-terminal domain"/>
    <property type="match status" value="1"/>
</dbReference>
<dbReference type="GO" id="GO:0000976">
    <property type="term" value="F:transcription cis-regulatory region binding"/>
    <property type="evidence" value="ECO:0007669"/>
    <property type="project" value="TreeGrafter"/>
</dbReference>
<dbReference type="InterPro" id="IPR041583">
    <property type="entry name" value="TetR_C_31"/>
</dbReference>
<dbReference type="Pfam" id="PF17940">
    <property type="entry name" value="TetR_C_31"/>
    <property type="match status" value="1"/>
</dbReference>
<organism evidence="4 5">
    <name type="scientific">Nocardia amikacinitolerans</name>
    <dbReference type="NCBI Taxonomy" id="756689"/>
    <lineage>
        <taxon>Bacteria</taxon>
        <taxon>Bacillati</taxon>
        <taxon>Actinomycetota</taxon>
        <taxon>Actinomycetes</taxon>
        <taxon>Mycobacteriales</taxon>
        <taxon>Nocardiaceae</taxon>
        <taxon>Nocardia</taxon>
    </lineage>
</organism>
<evidence type="ECO:0000256" key="2">
    <source>
        <dbReference type="PROSITE-ProRule" id="PRU00335"/>
    </source>
</evidence>
<protein>
    <submittedName>
        <fullName evidence="4">Transcriptional regulator, TetR family</fullName>
    </submittedName>
</protein>
<keyword evidence="1 2" id="KW-0238">DNA-binding</keyword>
<dbReference type="PANTHER" id="PTHR30055">
    <property type="entry name" value="HTH-TYPE TRANSCRIPTIONAL REGULATOR RUTR"/>
    <property type="match status" value="1"/>
</dbReference>
<dbReference type="PROSITE" id="PS50977">
    <property type="entry name" value="HTH_TETR_2"/>
    <property type="match status" value="1"/>
</dbReference>
<dbReference type="InterPro" id="IPR036271">
    <property type="entry name" value="Tet_transcr_reg_TetR-rel_C_sf"/>
</dbReference>
<dbReference type="STRING" id="1379680.GCA_001612615_00152"/>
<feature type="DNA-binding region" description="H-T-H motif" evidence="2">
    <location>
        <begin position="28"/>
        <end position="47"/>
    </location>
</feature>
<dbReference type="Gene3D" id="1.10.357.10">
    <property type="entry name" value="Tetracycline Repressor, domain 2"/>
    <property type="match status" value="1"/>
</dbReference>
<dbReference type="SUPFAM" id="SSF46689">
    <property type="entry name" value="Homeodomain-like"/>
    <property type="match status" value="1"/>
</dbReference>